<evidence type="ECO:0000256" key="3">
    <source>
        <dbReference type="ARBA" id="ARBA00005893"/>
    </source>
</evidence>
<dbReference type="PIRSF" id="PIRSF006118">
    <property type="entry name" value="KDO8-P_Ptase"/>
    <property type="match status" value="1"/>
</dbReference>
<evidence type="ECO:0000313" key="14">
    <source>
        <dbReference type="Proteomes" id="UP000295414"/>
    </source>
</evidence>
<name>A0A4R3N6K5_9GAMM</name>
<dbReference type="SFLD" id="SFLDG01138">
    <property type="entry name" value="C1.6.2:_Deoxy-d-mannose-octulo"/>
    <property type="match status" value="1"/>
</dbReference>
<dbReference type="GO" id="GO:0009103">
    <property type="term" value="P:lipopolysaccharide biosynthetic process"/>
    <property type="evidence" value="ECO:0007669"/>
    <property type="project" value="UniProtKB-UniRule"/>
</dbReference>
<evidence type="ECO:0000256" key="1">
    <source>
        <dbReference type="ARBA" id="ARBA00000898"/>
    </source>
</evidence>
<keyword evidence="11" id="KW-0448">Lipopolysaccharide biosynthesis</keyword>
<proteinExistence type="inferred from homology"/>
<evidence type="ECO:0000256" key="6">
    <source>
        <dbReference type="ARBA" id="ARBA00020092"/>
    </source>
</evidence>
<comment type="similarity">
    <text evidence="3 11">Belongs to the KdsC family.</text>
</comment>
<comment type="subunit">
    <text evidence="4 11">Homotetramer.</text>
</comment>
<dbReference type="NCBIfam" id="TIGR01670">
    <property type="entry name" value="KdsC-phosphatas"/>
    <property type="match status" value="1"/>
</dbReference>
<comment type="function">
    <text evidence="11">Catalyzes the hydrolysis of 3-deoxy-D-manno-octulosonate 8-phosphate (KDO 8-P) to 3-deoxy-D-manno-octulosonate (KDO) and inorganic phosphate.</text>
</comment>
<evidence type="ECO:0000256" key="9">
    <source>
        <dbReference type="ARBA" id="ARBA00022842"/>
    </source>
</evidence>
<dbReference type="InterPro" id="IPR050793">
    <property type="entry name" value="CMP-NeuNAc_synthase"/>
</dbReference>
<dbReference type="SFLD" id="SFLDS00003">
    <property type="entry name" value="Haloacid_Dehalogenase"/>
    <property type="match status" value="1"/>
</dbReference>
<evidence type="ECO:0000256" key="11">
    <source>
        <dbReference type="PIRNR" id="PIRNR006118"/>
    </source>
</evidence>
<dbReference type="InterPro" id="IPR010023">
    <property type="entry name" value="KdsC_fam"/>
</dbReference>
<organism evidence="13 14">
    <name type="scientific">Thermomonas haemolytica</name>
    <dbReference type="NCBI Taxonomy" id="141949"/>
    <lineage>
        <taxon>Bacteria</taxon>
        <taxon>Pseudomonadati</taxon>
        <taxon>Pseudomonadota</taxon>
        <taxon>Gammaproteobacteria</taxon>
        <taxon>Lysobacterales</taxon>
        <taxon>Lysobacteraceae</taxon>
        <taxon>Thermomonas</taxon>
    </lineage>
</organism>
<dbReference type="OrthoDB" id="9805604at2"/>
<dbReference type="GO" id="GO:0046872">
    <property type="term" value="F:metal ion binding"/>
    <property type="evidence" value="ECO:0007669"/>
    <property type="project" value="UniProtKB-UniRule"/>
</dbReference>
<keyword evidence="8 11" id="KW-0378">Hydrolase</keyword>
<dbReference type="PANTHER" id="PTHR21485:SF3">
    <property type="entry name" value="N-ACYLNEURAMINATE CYTIDYLYLTRANSFERASE"/>
    <property type="match status" value="1"/>
</dbReference>
<accession>A0A4R3N6K5</accession>
<protein>
    <recommendedName>
        <fullName evidence="6 11">3-deoxy-D-manno-octulosonate 8-phosphate phosphatase KdsC</fullName>
        <ecNumber evidence="5 11">3.1.3.45</ecNumber>
    </recommendedName>
    <alternativeName>
        <fullName evidence="10 11">KDO 8-P phosphatase</fullName>
    </alternativeName>
</protein>
<evidence type="ECO:0000256" key="12">
    <source>
        <dbReference type="PIRSR" id="PIRSR006118-2"/>
    </source>
</evidence>
<dbReference type="EC" id="3.1.3.45" evidence="5 11"/>
<evidence type="ECO:0000256" key="8">
    <source>
        <dbReference type="ARBA" id="ARBA00022801"/>
    </source>
</evidence>
<dbReference type="Gene3D" id="3.40.50.1000">
    <property type="entry name" value="HAD superfamily/HAD-like"/>
    <property type="match status" value="1"/>
</dbReference>
<feature type="binding site" evidence="12">
    <location>
        <position position="119"/>
    </location>
    <ligand>
        <name>Mg(2+)</name>
        <dbReference type="ChEBI" id="CHEBI:18420"/>
    </ligand>
</feature>
<evidence type="ECO:0000256" key="5">
    <source>
        <dbReference type="ARBA" id="ARBA00013066"/>
    </source>
</evidence>
<dbReference type="Proteomes" id="UP000295414">
    <property type="component" value="Unassembled WGS sequence"/>
</dbReference>
<keyword evidence="14" id="KW-1185">Reference proteome</keyword>
<comment type="caution">
    <text evidence="13">The sequence shown here is derived from an EMBL/GenBank/DDBJ whole genome shotgun (WGS) entry which is preliminary data.</text>
</comment>
<dbReference type="PANTHER" id="PTHR21485">
    <property type="entry name" value="HAD SUPERFAMILY MEMBERS CMAS AND KDSC"/>
    <property type="match status" value="1"/>
</dbReference>
<evidence type="ECO:0000256" key="2">
    <source>
        <dbReference type="ARBA" id="ARBA00001946"/>
    </source>
</evidence>
<dbReference type="AlphaFoldDB" id="A0A4R3N6K5"/>
<dbReference type="SUPFAM" id="SSF56784">
    <property type="entry name" value="HAD-like"/>
    <property type="match status" value="1"/>
</dbReference>
<feature type="binding site" evidence="12">
    <location>
        <position position="28"/>
    </location>
    <ligand>
        <name>substrate</name>
    </ligand>
</feature>
<dbReference type="GO" id="GO:0019143">
    <property type="term" value="F:3-deoxy-manno-octulosonate-8-phosphatase activity"/>
    <property type="evidence" value="ECO:0007669"/>
    <property type="project" value="UniProtKB-UniRule"/>
</dbReference>
<dbReference type="InterPro" id="IPR023214">
    <property type="entry name" value="HAD_sf"/>
</dbReference>
<feature type="binding site" evidence="12">
    <location>
        <position position="26"/>
    </location>
    <ligand>
        <name>Mg(2+)</name>
        <dbReference type="ChEBI" id="CHEBI:18420"/>
    </ligand>
</feature>
<sequence>MRHPERIDYPVEVLARAARVRLIGFDVDGTLTDGGLQYDAHGGESKRFHVQDGLGLALLRRAGIATALVSARRSEATLARGRELGIDHLHLGEQDKLGCLRRIATERGLGLDEVAFMGDDLPDLPVLRAVGLAIAPANVHPWLRADVHWTTALAGGEGAVRQACDLLLHAQGRVEALLAREPAP</sequence>
<dbReference type="EMBL" id="SMAP01000003">
    <property type="protein sequence ID" value="TCT24880.1"/>
    <property type="molecule type" value="Genomic_DNA"/>
</dbReference>
<dbReference type="GO" id="GO:0008781">
    <property type="term" value="F:N-acylneuraminate cytidylyltransferase activity"/>
    <property type="evidence" value="ECO:0007669"/>
    <property type="project" value="TreeGrafter"/>
</dbReference>
<dbReference type="SFLD" id="SFLDG01136">
    <property type="entry name" value="C1.6:_Phosphoserine_Phosphatas"/>
    <property type="match status" value="1"/>
</dbReference>
<evidence type="ECO:0000256" key="10">
    <source>
        <dbReference type="ARBA" id="ARBA00031051"/>
    </source>
</evidence>
<dbReference type="RefSeq" id="WP_114959655.1">
    <property type="nucleotide sequence ID" value="NZ_MSZW01000044.1"/>
</dbReference>
<dbReference type="InterPro" id="IPR036412">
    <property type="entry name" value="HAD-like_sf"/>
</dbReference>
<keyword evidence="7 11" id="KW-0479">Metal-binding</keyword>
<dbReference type="FunFam" id="3.40.50.1000:FF:000029">
    <property type="entry name" value="3-deoxy-D-manno-octulosonate 8-phosphate phosphatase KdsC"/>
    <property type="match status" value="1"/>
</dbReference>
<comment type="catalytic activity">
    <reaction evidence="1 11">
        <text>3-deoxy-alpha-D-manno-2-octulosonate-8-phosphate + H2O = 3-deoxy-alpha-D-manno-oct-2-ulosonate + phosphate</text>
        <dbReference type="Rhea" id="RHEA:11500"/>
        <dbReference type="ChEBI" id="CHEBI:15377"/>
        <dbReference type="ChEBI" id="CHEBI:43474"/>
        <dbReference type="ChEBI" id="CHEBI:85985"/>
        <dbReference type="ChEBI" id="CHEBI:85986"/>
        <dbReference type="EC" id="3.1.3.45"/>
    </reaction>
</comment>
<evidence type="ECO:0000256" key="7">
    <source>
        <dbReference type="ARBA" id="ARBA00022723"/>
    </source>
</evidence>
<comment type="cofactor">
    <cofactor evidence="2 11 12">
        <name>Mg(2+)</name>
        <dbReference type="ChEBI" id="CHEBI:18420"/>
    </cofactor>
</comment>
<reference evidence="13 14" key="1">
    <citation type="submission" date="2019-03" db="EMBL/GenBank/DDBJ databases">
        <title>Genomic Encyclopedia of Type Strains, Phase IV (KMG-IV): sequencing the most valuable type-strain genomes for metagenomic binning, comparative biology and taxonomic classification.</title>
        <authorList>
            <person name="Goeker M."/>
        </authorList>
    </citation>
    <scope>NUCLEOTIDE SEQUENCE [LARGE SCALE GENOMIC DNA]</scope>
    <source>
        <strain evidence="13 14">DSM 13605</strain>
    </source>
</reference>
<evidence type="ECO:0000313" key="13">
    <source>
        <dbReference type="EMBL" id="TCT24880.1"/>
    </source>
</evidence>
<evidence type="ECO:0000256" key="4">
    <source>
        <dbReference type="ARBA" id="ARBA00011881"/>
    </source>
</evidence>
<dbReference type="CDD" id="cd01630">
    <property type="entry name" value="HAD_KDO-like"/>
    <property type="match status" value="1"/>
</dbReference>
<keyword evidence="9 11" id="KW-0460">Magnesium</keyword>
<gene>
    <name evidence="13" type="ORF">EDC34_103224</name>
</gene>